<keyword evidence="1" id="KW-0472">Membrane</keyword>
<keyword evidence="1" id="KW-0812">Transmembrane</keyword>
<dbReference type="EMBL" id="VRKQ01000010">
    <property type="protein sequence ID" value="TXG36676.1"/>
    <property type="molecule type" value="Genomic_DNA"/>
</dbReference>
<dbReference type="Proteomes" id="UP000321080">
    <property type="component" value="Unassembled WGS sequence"/>
</dbReference>
<dbReference type="RefSeq" id="WP_147767601.1">
    <property type="nucleotide sequence ID" value="NZ_VRKQ01000010.1"/>
</dbReference>
<feature type="transmembrane region" description="Helical" evidence="1">
    <location>
        <begin position="51"/>
        <end position="76"/>
    </location>
</feature>
<proteinExistence type="predicted"/>
<accession>A0A5C7GG87</accession>
<evidence type="ECO:0000313" key="3">
    <source>
        <dbReference type="Proteomes" id="UP000321080"/>
    </source>
</evidence>
<sequence>MTQGERQDFKWRPNDNSSTTLARYDQEAEHWYRAFKNAERKNKPSSFKSDLAVIGLMFSLVFSLLTLVALSVIQFIKWLRSE</sequence>
<evidence type="ECO:0000256" key="1">
    <source>
        <dbReference type="SAM" id="Phobius"/>
    </source>
</evidence>
<keyword evidence="1" id="KW-1133">Transmembrane helix</keyword>
<evidence type="ECO:0000313" key="2">
    <source>
        <dbReference type="EMBL" id="TXG36676.1"/>
    </source>
</evidence>
<organism evidence="2 3">
    <name type="scientific">Seonamhaeicola maritimus</name>
    <dbReference type="NCBI Taxonomy" id="2591822"/>
    <lineage>
        <taxon>Bacteria</taxon>
        <taxon>Pseudomonadati</taxon>
        <taxon>Bacteroidota</taxon>
        <taxon>Flavobacteriia</taxon>
        <taxon>Flavobacteriales</taxon>
        <taxon>Flavobacteriaceae</taxon>
    </lineage>
</organism>
<gene>
    <name evidence="2" type="ORF">FUA22_08825</name>
</gene>
<dbReference type="OrthoDB" id="1453876at2"/>
<name>A0A5C7GG87_9FLAO</name>
<dbReference type="AlphaFoldDB" id="A0A5C7GG87"/>
<comment type="caution">
    <text evidence="2">The sequence shown here is derived from an EMBL/GenBank/DDBJ whole genome shotgun (WGS) entry which is preliminary data.</text>
</comment>
<reference evidence="2 3" key="1">
    <citation type="submission" date="2019-08" db="EMBL/GenBank/DDBJ databases">
        <title>Seonamhaeicola sediminis sp. nov., isolated from marine sediment.</title>
        <authorList>
            <person name="Cao W.R."/>
        </authorList>
    </citation>
    <scope>NUCLEOTIDE SEQUENCE [LARGE SCALE GENOMIC DNA]</scope>
    <source>
        <strain evidence="2 3">1505</strain>
    </source>
</reference>
<protein>
    <submittedName>
        <fullName evidence="2">Uncharacterized protein</fullName>
    </submittedName>
</protein>
<keyword evidence="3" id="KW-1185">Reference proteome</keyword>